<dbReference type="SUPFAM" id="SSF158472">
    <property type="entry name" value="HAMP domain-like"/>
    <property type="match status" value="1"/>
</dbReference>
<dbReference type="Pfam" id="PF00512">
    <property type="entry name" value="HisKA"/>
    <property type="match status" value="1"/>
</dbReference>
<evidence type="ECO:0000256" key="18">
    <source>
        <dbReference type="ARBA" id="ARBA00023211"/>
    </source>
</evidence>
<dbReference type="PROSITE" id="PS50885">
    <property type="entry name" value="HAMP"/>
    <property type="match status" value="1"/>
</dbReference>
<dbReference type="SUPFAM" id="SSF47384">
    <property type="entry name" value="Homodimeric domain of signal transducing histidine kinase"/>
    <property type="match status" value="1"/>
</dbReference>
<dbReference type="GO" id="GO:0005524">
    <property type="term" value="F:ATP binding"/>
    <property type="evidence" value="ECO:0007669"/>
    <property type="project" value="UniProtKB-KW"/>
</dbReference>
<keyword evidence="18" id="KW-0464">Manganese</keyword>
<evidence type="ECO:0000256" key="3">
    <source>
        <dbReference type="ARBA" id="ARBA00001946"/>
    </source>
</evidence>
<evidence type="ECO:0000256" key="15">
    <source>
        <dbReference type="ARBA" id="ARBA00023012"/>
    </source>
</evidence>
<keyword evidence="12" id="KW-0067">ATP-binding</keyword>
<evidence type="ECO:0000256" key="10">
    <source>
        <dbReference type="ARBA" id="ARBA00022777"/>
    </source>
</evidence>
<keyword evidence="8" id="KW-0808">Transferase</keyword>
<evidence type="ECO:0000256" key="9">
    <source>
        <dbReference type="ARBA" id="ARBA00022741"/>
    </source>
</evidence>
<dbReference type="PROSITE" id="PS50109">
    <property type="entry name" value="HIS_KIN"/>
    <property type="match status" value="1"/>
</dbReference>
<keyword evidence="10" id="KW-0418">Kinase</keyword>
<keyword evidence="21" id="KW-1133">Transmembrane helix</keyword>
<dbReference type="SUPFAM" id="SSF55874">
    <property type="entry name" value="ATPase domain of HSP90 chaperone/DNA topoisomerase II/histidine kinase"/>
    <property type="match status" value="1"/>
</dbReference>
<keyword evidence="13" id="KW-0460">Magnesium</keyword>
<dbReference type="CDD" id="cd00075">
    <property type="entry name" value="HATPase"/>
    <property type="match status" value="1"/>
</dbReference>
<dbReference type="InterPro" id="IPR036097">
    <property type="entry name" value="HisK_dim/P_sf"/>
</dbReference>
<evidence type="ECO:0000259" key="23">
    <source>
        <dbReference type="PROSITE" id="PS50885"/>
    </source>
</evidence>
<comment type="cofactor">
    <cofactor evidence="2">
        <name>Mn(2+)</name>
        <dbReference type="ChEBI" id="CHEBI:29035"/>
    </cofactor>
</comment>
<keyword evidence="21" id="KW-0472">Membrane</keyword>
<reference evidence="24 25" key="1">
    <citation type="submission" date="2015-03" db="EMBL/GenBank/DDBJ databases">
        <title>Genome assembly of Sandaracinus amylolyticus DSM 53668.</title>
        <authorList>
            <person name="Sharma G."/>
            <person name="Subramanian S."/>
        </authorList>
    </citation>
    <scope>NUCLEOTIDE SEQUENCE [LARGE SCALE GENOMIC DNA]</scope>
    <source>
        <strain evidence="24 25">DSM 53668</strain>
    </source>
</reference>
<keyword evidence="17" id="KW-0843">Virulence</keyword>
<evidence type="ECO:0000256" key="1">
    <source>
        <dbReference type="ARBA" id="ARBA00000085"/>
    </source>
</evidence>
<dbReference type="RefSeq" id="WP_053238226.1">
    <property type="nucleotide sequence ID" value="NZ_CP011125.1"/>
</dbReference>
<dbReference type="EMBL" id="CP011125">
    <property type="protein sequence ID" value="AKF11351.1"/>
    <property type="molecule type" value="Genomic_DNA"/>
</dbReference>
<dbReference type="InterPro" id="IPR003661">
    <property type="entry name" value="HisK_dim/P_dom"/>
</dbReference>
<comment type="catalytic activity">
    <reaction evidence="1">
        <text>ATP + protein L-histidine = ADP + protein N-phospho-L-histidine.</text>
        <dbReference type="EC" id="2.7.13.3"/>
    </reaction>
</comment>
<keyword evidence="6" id="KW-1003">Cell membrane</keyword>
<dbReference type="Pfam" id="PF02518">
    <property type="entry name" value="HATPase_c"/>
    <property type="match status" value="1"/>
</dbReference>
<dbReference type="KEGG" id="samy:DB32_008500"/>
<dbReference type="GO" id="GO:0000155">
    <property type="term" value="F:phosphorelay sensor kinase activity"/>
    <property type="evidence" value="ECO:0007669"/>
    <property type="project" value="InterPro"/>
</dbReference>
<keyword evidence="21" id="KW-0812">Transmembrane</keyword>
<dbReference type="SMART" id="SM00387">
    <property type="entry name" value="HATPase_c"/>
    <property type="match status" value="1"/>
</dbReference>
<evidence type="ECO:0000256" key="13">
    <source>
        <dbReference type="ARBA" id="ARBA00022842"/>
    </source>
</evidence>
<keyword evidence="14" id="KW-0904">Protein phosphatase</keyword>
<dbReference type="Gene3D" id="6.10.340.10">
    <property type="match status" value="1"/>
</dbReference>
<dbReference type="SMART" id="SM00304">
    <property type="entry name" value="HAMP"/>
    <property type="match status" value="1"/>
</dbReference>
<dbReference type="PANTHER" id="PTHR44936">
    <property type="entry name" value="SENSOR PROTEIN CREC"/>
    <property type="match status" value="1"/>
</dbReference>
<keyword evidence="7" id="KW-0597">Phosphoprotein</keyword>
<evidence type="ECO:0000256" key="19">
    <source>
        <dbReference type="ARBA" id="ARBA00040454"/>
    </source>
</evidence>
<keyword evidence="11" id="KW-0378">Hydrolase</keyword>
<dbReference type="Gene3D" id="1.10.287.130">
    <property type="match status" value="1"/>
</dbReference>
<evidence type="ECO:0000256" key="12">
    <source>
        <dbReference type="ARBA" id="ARBA00022840"/>
    </source>
</evidence>
<dbReference type="PRINTS" id="PR00344">
    <property type="entry name" value="BCTRLSENSOR"/>
</dbReference>
<feature type="domain" description="Histidine kinase" evidence="22">
    <location>
        <begin position="289"/>
        <end position="519"/>
    </location>
</feature>
<evidence type="ECO:0000313" key="24">
    <source>
        <dbReference type="EMBL" id="AKF11351.1"/>
    </source>
</evidence>
<dbReference type="CDD" id="cd00082">
    <property type="entry name" value="HisKA"/>
    <property type="match status" value="1"/>
</dbReference>
<gene>
    <name evidence="24" type="ORF">DB32_008500</name>
</gene>
<protein>
    <recommendedName>
        <fullName evidence="19">Signal transduction histidine-protein kinase/phosphatase MprB</fullName>
        <ecNumber evidence="5">2.7.13.3</ecNumber>
    </recommendedName>
    <alternativeName>
        <fullName evidence="20">Mycobacterial persistence regulator B</fullName>
    </alternativeName>
</protein>
<dbReference type="InterPro" id="IPR004358">
    <property type="entry name" value="Sig_transdc_His_kin-like_C"/>
</dbReference>
<evidence type="ECO:0000256" key="14">
    <source>
        <dbReference type="ARBA" id="ARBA00022912"/>
    </source>
</evidence>
<dbReference type="InterPro" id="IPR036890">
    <property type="entry name" value="HATPase_C_sf"/>
</dbReference>
<dbReference type="OrthoDB" id="9781147at2"/>
<dbReference type="InterPro" id="IPR003594">
    <property type="entry name" value="HATPase_dom"/>
</dbReference>
<evidence type="ECO:0000256" key="17">
    <source>
        <dbReference type="ARBA" id="ARBA00023026"/>
    </source>
</evidence>
<evidence type="ECO:0000256" key="6">
    <source>
        <dbReference type="ARBA" id="ARBA00022475"/>
    </source>
</evidence>
<evidence type="ECO:0000256" key="8">
    <source>
        <dbReference type="ARBA" id="ARBA00022679"/>
    </source>
</evidence>
<feature type="transmembrane region" description="Helical" evidence="21">
    <location>
        <begin position="193"/>
        <end position="218"/>
    </location>
</feature>
<comment type="cofactor">
    <cofactor evidence="3">
        <name>Mg(2+)</name>
        <dbReference type="ChEBI" id="CHEBI:18420"/>
    </cofactor>
</comment>
<dbReference type="InterPro" id="IPR050980">
    <property type="entry name" value="2C_sensor_his_kinase"/>
</dbReference>
<dbReference type="InterPro" id="IPR005467">
    <property type="entry name" value="His_kinase_dom"/>
</dbReference>
<dbReference type="PANTHER" id="PTHR44936:SF9">
    <property type="entry name" value="SENSOR PROTEIN CREC"/>
    <property type="match status" value="1"/>
</dbReference>
<dbReference type="GO" id="GO:0005886">
    <property type="term" value="C:plasma membrane"/>
    <property type="evidence" value="ECO:0007669"/>
    <property type="project" value="UniProtKB-SubCell"/>
</dbReference>
<evidence type="ECO:0000256" key="16">
    <source>
        <dbReference type="ARBA" id="ARBA00023016"/>
    </source>
</evidence>
<dbReference type="EC" id="2.7.13.3" evidence="5"/>
<evidence type="ECO:0000256" key="7">
    <source>
        <dbReference type="ARBA" id="ARBA00022553"/>
    </source>
</evidence>
<evidence type="ECO:0000313" key="25">
    <source>
        <dbReference type="Proteomes" id="UP000034883"/>
    </source>
</evidence>
<evidence type="ECO:0000256" key="11">
    <source>
        <dbReference type="ARBA" id="ARBA00022801"/>
    </source>
</evidence>
<keyword evidence="16" id="KW-0346">Stress response</keyword>
<dbReference type="Proteomes" id="UP000034883">
    <property type="component" value="Chromosome"/>
</dbReference>
<keyword evidence="25" id="KW-1185">Reference proteome</keyword>
<evidence type="ECO:0000256" key="20">
    <source>
        <dbReference type="ARBA" id="ARBA00041776"/>
    </source>
</evidence>
<dbReference type="AlphaFoldDB" id="A0A0F6YMS1"/>
<keyword evidence="9" id="KW-0547">Nucleotide-binding</keyword>
<dbReference type="Gene3D" id="3.30.565.10">
    <property type="entry name" value="Histidine kinase-like ATPase, C-terminal domain"/>
    <property type="match status" value="1"/>
</dbReference>
<evidence type="ECO:0000256" key="4">
    <source>
        <dbReference type="ARBA" id="ARBA00004651"/>
    </source>
</evidence>
<dbReference type="InterPro" id="IPR003660">
    <property type="entry name" value="HAMP_dom"/>
</dbReference>
<evidence type="ECO:0000256" key="5">
    <source>
        <dbReference type="ARBA" id="ARBA00012438"/>
    </source>
</evidence>
<proteinExistence type="predicted"/>
<dbReference type="CDD" id="cd06225">
    <property type="entry name" value="HAMP"/>
    <property type="match status" value="1"/>
</dbReference>
<dbReference type="STRING" id="927083.DB32_008500"/>
<evidence type="ECO:0000259" key="22">
    <source>
        <dbReference type="PROSITE" id="PS50109"/>
    </source>
</evidence>
<feature type="domain" description="HAMP" evidence="23">
    <location>
        <begin position="220"/>
        <end position="272"/>
    </location>
</feature>
<organism evidence="24 25">
    <name type="scientific">Sandaracinus amylolyticus</name>
    <dbReference type="NCBI Taxonomy" id="927083"/>
    <lineage>
        <taxon>Bacteria</taxon>
        <taxon>Pseudomonadati</taxon>
        <taxon>Myxococcota</taxon>
        <taxon>Polyangia</taxon>
        <taxon>Polyangiales</taxon>
        <taxon>Sandaracinaceae</taxon>
        <taxon>Sandaracinus</taxon>
    </lineage>
</organism>
<accession>A0A0F6YMS1</accession>
<dbReference type="Pfam" id="PF00672">
    <property type="entry name" value="HAMP"/>
    <property type="match status" value="1"/>
</dbReference>
<comment type="subcellular location">
    <subcellularLocation>
        <location evidence="4">Cell membrane</location>
        <topology evidence="4">Multi-pass membrane protein</topology>
    </subcellularLocation>
</comment>
<dbReference type="GO" id="GO:0004721">
    <property type="term" value="F:phosphoprotein phosphatase activity"/>
    <property type="evidence" value="ECO:0007669"/>
    <property type="project" value="UniProtKB-KW"/>
</dbReference>
<evidence type="ECO:0000256" key="21">
    <source>
        <dbReference type="SAM" id="Phobius"/>
    </source>
</evidence>
<evidence type="ECO:0000256" key="2">
    <source>
        <dbReference type="ARBA" id="ARBA00001936"/>
    </source>
</evidence>
<name>A0A0F6YMS1_9BACT</name>
<keyword evidence="15" id="KW-0902">Two-component regulatory system</keyword>
<dbReference type="SMART" id="SM00388">
    <property type="entry name" value="HisKA"/>
    <property type="match status" value="1"/>
</dbReference>
<sequence length="527" mass="57852">MTKSPLRLGRFERRVLAVIAAVAFVPLIGALVLGRGVLAESYRVGVNPRVRRQLEASLETYHEYLVAMRADAERSADAVAYDYRLVDALRAEDANVARDVLDAALARHEHLAAIEIVDDDGAVLAASARDLDPDHYRHLLLERDFERTADPALQHVTVRVTVAAPNEPFLAYQRAGEVVEVFRHLEASTSYVAGFYLAVYIALLLSVAVVALAIGIVVSRRVTRRIVVLADATQRVGGGDLTVEVPTDEADEVGELTRAFNAMVRDIRTSRDRIEYLQRVGAWQEMARRLAHEIKNPLTPIQLAVQQLHQSYRGEDARYRRTLDDVRDIVEEEITTLRRLVKEFGEFARLPTPELAPADLRALARDFAKGVDAAAMASEGEAPRPGLPIPSVRLDIDPDVPLPVVIDAQMLRRCLDNLVRNAVQATVSSRARGGPGSAVIVAARREGDDALLEVRDDGPGVPPGARERVFDPYYTTREEGTGLGLAIVKKVVLEHGGTISCDEAKEGGAAFRIRLPLERSSSSEGTR</sequence>